<dbReference type="GO" id="GO:0047617">
    <property type="term" value="F:fatty acyl-CoA hydrolase activity"/>
    <property type="evidence" value="ECO:0007669"/>
    <property type="project" value="TreeGrafter"/>
</dbReference>
<keyword evidence="3" id="KW-0378">Hydrolase</keyword>
<accession>A0A7S4HL61</accession>
<sequence length="379" mass="43397">MACHARRVPRLLCLQRASITFYDFNLPEGKSREVPESRTVADSTVETILPFSTDERLRAEYLSFRNQIRIGKLLENMDLAAGQVAYLHADPYRENTVMVTAACDRITLQNEIIHTDYDIKVRGFPTYVGRSSMEIRVELTQEQTGAKLAGYFLFASRNAKDFSSKVLPALTLSSPEEEKLFKHAKERKEHMKRDRQNFDIMKLPTPEERIVIHELFLARKNGAKERPLKETRFDSTIYMHPREQNIHGHIFGGYLMRKAFEIAFLTACTFSHASSVDFLLMDEIQFLAPVKIGQILNCSAIVTYTSPKLGLLQVSVEAHVVNPLDRSVTKTNTFQFTFHHNGELEELNPGSYEESMKYLVGRRIMNTAHSSELLGIMKE</sequence>
<evidence type="ECO:0000256" key="1">
    <source>
        <dbReference type="ARBA" id="ARBA00010458"/>
    </source>
</evidence>
<dbReference type="SUPFAM" id="SSF54637">
    <property type="entry name" value="Thioesterase/thiol ester dehydrase-isomerase"/>
    <property type="match status" value="2"/>
</dbReference>
<dbReference type="InterPro" id="IPR006683">
    <property type="entry name" value="Thioestr_dom"/>
</dbReference>
<evidence type="ECO:0000256" key="3">
    <source>
        <dbReference type="ARBA" id="ARBA00022801"/>
    </source>
</evidence>
<reference evidence="6" key="1">
    <citation type="submission" date="2021-01" db="EMBL/GenBank/DDBJ databases">
        <authorList>
            <person name="Corre E."/>
            <person name="Pelletier E."/>
            <person name="Niang G."/>
            <person name="Scheremetjew M."/>
            <person name="Finn R."/>
            <person name="Kale V."/>
            <person name="Holt S."/>
            <person name="Cochrane G."/>
            <person name="Meng A."/>
            <person name="Brown T."/>
            <person name="Cohen L."/>
        </authorList>
    </citation>
    <scope>NUCLEOTIDE SEQUENCE</scope>
    <source>
        <strain evidence="6">DIVA3 518/3/11/1/6</strain>
    </source>
</reference>
<dbReference type="GO" id="GO:0006637">
    <property type="term" value="P:acyl-CoA metabolic process"/>
    <property type="evidence" value="ECO:0007669"/>
    <property type="project" value="TreeGrafter"/>
</dbReference>
<name>A0A7S4HL61_9EUKA</name>
<evidence type="ECO:0000259" key="5">
    <source>
        <dbReference type="PROSITE" id="PS51770"/>
    </source>
</evidence>
<dbReference type="CDD" id="cd03442">
    <property type="entry name" value="BFIT_BACH"/>
    <property type="match status" value="2"/>
</dbReference>
<evidence type="ECO:0000256" key="4">
    <source>
        <dbReference type="ARBA" id="ARBA00022946"/>
    </source>
</evidence>
<keyword evidence="2" id="KW-0677">Repeat</keyword>
<keyword evidence="4" id="KW-0809">Transit peptide</keyword>
<gene>
    <name evidence="6" type="ORF">VSP0166_LOCUS1855</name>
</gene>
<dbReference type="InterPro" id="IPR029069">
    <property type="entry name" value="HotDog_dom_sf"/>
</dbReference>
<dbReference type="EMBL" id="HBKP01002617">
    <property type="protein sequence ID" value="CAE2202590.1"/>
    <property type="molecule type" value="Transcribed_RNA"/>
</dbReference>
<protein>
    <recommendedName>
        <fullName evidence="5">HotDog ACOT-type domain-containing protein</fullName>
    </recommendedName>
</protein>
<evidence type="ECO:0000313" key="6">
    <source>
        <dbReference type="EMBL" id="CAE2202590.1"/>
    </source>
</evidence>
<dbReference type="PANTHER" id="PTHR12655:SF0">
    <property type="entry name" value="ACYL-COENZYME A THIOESTERASE 9, MITOCHONDRIAL"/>
    <property type="match status" value="1"/>
</dbReference>
<dbReference type="Pfam" id="PF03061">
    <property type="entry name" value="4HBT"/>
    <property type="match status" value="1"/>
</dbReference>
<proteinExistence type="inferred from homology"/>
<organism evidence="6">
    <name type="scientific">Vannella robusta</name>
    <dbReference type="NCBI Taxonomy" id="1487602"/>
    <lineage>
        <taxon>Eukaryota</taxon>
        <taxon>Amoebozoa</taxon>
        <taxon>Discosea</taxon>
        <taxon>Flabellinia</taxon>
        <taxon>Vannellidae</taxon>
        <taxon>Vannella</taxon>
    </lineage>
</organism>
<feature type="domain" description="HotDog ACOT-type" evidence="5">
    <location>
        <begin position="229"/>
        <end position="344"/>
    </location>
</feature>
<dbReference type="InterPro" id="IPR033120">
    <property type="entry name" value="HOTDOG_ACOT"/>
</dbReference>
<dbReference type="PANTHER" id="PTHR12655">
    <property type="entry name" value="ACYL-COA THIOESTERASE"/>
    <property type="match status" value="1"/>
</dbReference>
<comment type="similarity">
    <text evidence="1">Belongs to the acyl coenzyme A hydrolase family.</text>
</comment>
<dbReference type="Gene3D" id="3.10.129.10">
    <property type="entry name" value="Hotdog Thioesterase"/>
    <property type="match status" value="2"/>
</dbReference>
<evidence type="ECO:0000256" key="2">
    <source>
        <dbReference type="ARBA" id="ARBA00022737"/>
    </source>
</evidence>
<feature type="domain" description="HotDog ACOT-type" evidence="5">
    <location>
        <begin position="47"/>
        <end position="160"/>
    </location>
</feature>
<dbReference type="AlphaFoldDB" id="A0A7S4HL61"/>
<dbReference type="PROSITE" id="PS51770">
    <property type="entry name" value="HOTDOG_ACOT"/>
    <property type="match status" value="2"/>
</dbReference>